<dbReference type="PANTHER" id="PTHR13162:SF8">
    <property type="entry name" value="CCR4-NOT TRANSCRIPTION COMPLEX SUBUNIT 1"/>
    <property type="match status" value="1"/>
</dbReference>
<evidence type="ECO:0000313" key="2">
    <source>
        <dbReference type="EMBL" id="KAK6804527.1"/>
    </source>
</evidence>
<dbReference type="PANTHER" id="PTHR13162">
    <property type="entry name" value="CCR4-NOT TRANSCRIPTION COMPLEX"/>
    <property type="match status" value="1"/>
</dbReference>
<dbReference type="InterPro" id="IPR040398">
    <property type="entry name" value="Not1"/>
</dbReference>
<dbReference type="GO" id="GO:0000932">
    <property type="term" value="C:P-body"/>
    <property type="evidence" value="ECO:0007669"/>
    <property type="project" value="TreeGrafter"/>
</dbReference>
<keyword evidence="3" id="KW-1185">Reference proteome</keyword>
<dbReference type="InterPro" id="IPR032193">
    <property type="entry name" value="CNOT1_TTP_bind"/>
</dbReference>
<dbReference type="InterPro" id="IPR038535">
    <property type="entry name" value="CNOT1_TTP_bind_sf"/>
</dbReference>
<dbReference type="AlphaFoldDB" id="A0AAN8YU16"/>
<proteinExistence type="predicted"/>
<dbReference type="Proteomes" id="UP001371456">
    <property type="component" value="Unassembled WGS sequence"/>
</dbReference>
<dbReference type="Gene3D" id="1.25.40.840">
    <property type="entry name" value="CCR4-NOT transcription complex subunit 1 TTP binding domain"/>
    <property type="match status" value="1"/>
</dbReference>
<accession>A0AAN8YU16</accession>
<gene>
    <name evidence="2" type="ORF">RDI58_002311</name>
</gene>
<organism evidence="2 3">
    <name type="scientific">Solanum bulbocastanum</name>
    <name type="common">Wild potato</name>
    <dbReference type="NCBI Taxonomy" id="147425"/>
    <lineage>
        <taxon>Eukaryota</taxon>
        <taxon>Viridiplantae</taxon>
        <taxon>Streptophyta</taxon>
        <taxon>Embryophyta</taxon>
        <taxon>Tracheophyta</taxon>
        <taxon>Spermatophyta</taxon>
        <taxon>Magnoliopsida</taxon>
        <taxon>eudicotyledons</taxon>
        <taxon>Gunneridae</taxon>
        <taxon>Pentapetalae</taxon>
        <taxon>asterids</taxon>
        <taxon>lamiids</taxon>
        <taxon>Solanales</taxon>
        <taxon>Solanaceae</taxon>
        <taxon>Solanoideae</taxon>
        <taxon>Solaneae</taxon>
        <taxon>Solanum</taxon>
    </lineage>
</organism>
<feature type="domain" description="CCR4-NOT transcription complex subunit 1 TTP binding" evidence="1">
    <location>
        <begin position="21"/>
        <end position="140"/>
    </location>
</feature>
<protein>
    <recommendedName>
        <fullName evidence="1">CCR4-NOT transcription complex subunit 1 TTP binding domain-containing protein</fullName>
    </recommendedName>
</protein>
<dbReference type="Pfam" id="PF16417">
    <property type="entry name" value="CNOT1_TTP_bind"/>
    <property type="match status" value="1"/>
</dbReference>
<dbReference type="GO" id="GO:0017148">
    <property type="term" value="P:negative regulation of translation"/>
    <property type="evidence" value="ECO:0007669"/>
    <property type="project" value="InterPro"/>
</dbReference>
<dbReference type="GO" id="GO:0030015">
    <property type="term" value="C:CCR4-NOT core complex"/>
    <property type="evidence" value="ECO:0007669"/>
    <property type="project" value="InterPro"/>
</dbReference>
<evidence type="ECO:0000259" key="1">
    <source>
        <dbReference type="Pfam" id="PF16417"/>
    </source>
</evidence>
<evidence type="ECO:0000313" key="3">
    <source>
        <dbReference type="Proteomes" id="UP001371456"/>
    </source>
</evidence>
<name>A0AAN8YU16_SOLBU</name>
<dbReference type="EMBL" id="JBANQN010000001">
    <property type="protein sequence ID" value="KAK6804527.1"/>
    <property type="molecule type" value="Genomic_DNA"/>
</dbReference>
<sequence>MYVQVIQSLLHLLSVRFQEFHRHMQVSSAADGYYANDIEAEATLHFQQMFSGQLTSDAVIQMLAQFKGSADNRQQAIFQCMIVKLCREYKIYAMYPEKQLKITAAFLESLTKNKLRTHPTVCKICNQALRAVLDELHEAMKFDQRTQGRVEVYMFEPLTSRYSIHL</sequence>
<dbReference type="GO" id="GO:0060090">
    <property type="term" value="F:molecular adaptor activity"/>
    <property type="evidence" value="ECO:0007669"/>
    <property type="project" value="TreeGrafter"/>
</dbReference>
<reference evidence="2 3" key="1">
    <citation type="submission" date="2024-02" db="EMBL/GenBank/DDBJ databases">
        <title>de novo genome assembly of Solanum bulbocastanum strain 11H21.</title>
        <authorList>
            <person name="Hosaka A.J."/>
        </authorList>
    </citation>
    <scope>NUCLEOTIDE SEQUENCE [LARGE SCALE GENOMIC DNA]</scope>
    <source>
        <tissue evidence="2">Young leaves</tissue>
    </source>
</reference>
<dbReference type="GO" id="GO:0000288">
    <property type="term" value="P:nuclear-transcribed mRNA catabolic process, deadenylation-dependent decay"/>
    <property type="evidence" value="ECO:0007669"/>
    <property type="project" value="TreeGrafter"/>
</dbReference>
<comment type="caution">
    <text evidence="2">The sequence shown here is derived from an EMBL/GenBank/DDBJ whole genome shotgun (WGS) entry which is preliminary data.</text>
</comment>